<protein>
    <submittedName>
        <fullName evidence="2">Uncharacterized protein</fullName>
    </submittedName>
</protein>
<keyword evidence="1" id="KW-0732">Signal</keyword>
<feature type="chain" id="PRO_5047463294" evidence="1">
    <location>
        <begin position="20"/>
        <end position="103"/>
    </location>
</feature>
<gene>
    <name evidence="2" type="ORF">ACFS5J_05100</name>
</gene>
<reference evidence="3" key="1">
    <citation type="journal article" date="2019" name="Int. J. Syst. Evol. Microbiol.">
        <title>The Global Catalogue of Microorganisms (GCM) 10K type strain sequencing project: providing services to taxonomists for standard genome sequencing and annotation.</title>
        <authorList>
            <consortium name="The Broad Institute Genomics Platform"/>
            <consortium name="The Broad Institute Genome Sequencing Center for Infectious Disease"/>
            <person name="Wu L."/>
            <person name="Ma J."/>
        </authorList>
    </citation>
    <scope>NUCLEOTIDE SEQUENCE [LARGE SCALE GENOMIC DNA]</scope>
    <source>
        <strain evidence="3">KCTC 22671</strain>
    </source>
</reference>
<dbReference type="RefSeq" id="WP_379810966.1">
    <property type="nucleotide sequence ID" value="NZ_JBHUPC010000012.1"/>
</dbReference>
<comment type="caution">
    <text evidence="2">The sequence shown here is derived from an EMBL/GenBank/DDBJ whole genome shotgun (WGS) entry which is preliminary data.</text>
</comment>
<evidence type="ECO:0000256" key="1">
    <source>
        <dbReference type="SAM" id="SignalP"/>
    </source>
</evidence>
<keyword evidence="3" id="KW-1185">Reference proteome</keyword>
<organism evidence="2 3">
    <name type="scientific">Flavobacterium chuncheonense</name>
    <dbReference type="NCBI Taxonomy" id="2026653"/>
    <lineage>
        <taxon>Bacteria</taxon>
        <taxon>Pseudomonadati</taxon>
        <taxon>Bacteroidota</taxon>
        <taxon>Flavobacteriia</taxon>
        <taxon>Flavobacteriales</taxon>
        <taxon>Flavobacteriaceae</taxon>
        <taxon>Flavobacterium</taxon>
    </lineage>
</organism>
<evidence type="ECO:0000313" key="2">
    <source>
        <dbReference type="EMBL" id="MFD2891388.1"/>
    </source>
</evidence>
<dbReference type="EMBL" id="JBHUPC010000012">
    <property type="protein sequence ID" value="MFD2891388.1"/>
    <property type="molecule type" value="Genomic_DNA"/>
</dbReference>
<proteinExistence type="predicted"/>
<feature type="signal peptide" evidence="1">
    <location>
        <begin position="1"/>
        <end position="19"/>
    </location>
</feature>
<name>A0ABW5YLE8_9FLAO</name>
<evidence type="ECO:0000313" key="3">
    <source>
        <dbReference type="Proteomes" id="UP001597534"/>
    </source>
</evidence>
<accession>A0ABW5YLE8</accession>
<dbReference type="Proteomes" id="UP001597534">
    <property type="component" value="Unassembled WGS sequence"/>
</dbReference>
<sequence length="103" mass="12175">MKKISFFILAFLLPFFGFSQEDEGMDMEQNLKELIDGIVKDNTVFQNHKLTFYLNGEELKEVSDTKINLNDLRITVKKKEIEKDGKKEDEFEINIKTKPFTYM</sequence>